<keyword evidence="5" id="KW-0408">Iron</keyword>
<dbReference type="PROSITE" id="PS01278">
    <property type="entry name" value="MTTASE_RADICAL"/>
    <property type="match status" value="1"/>
</dbReference>
<dbReference type="GO" id="GO:0051539">
    <property type="term" value="F:4 iron, 4 sulfur cluster binding"/>
    <property type="evidence" value="ECO:0007669"/>
    <property type="project" value="UniProtKB-KW"/>
</dbReference>
<dbReference type="InterPro" id="IPR006638">
    <property type="entry name" value="Elp3/MiaA/NifB-like_rSAM"/>
</dbReference>
<dbReference type="PROSITE" id="PS51918">
    <property type="entry name" value="RADICAL_SAM"/>
    <property type="match status" value="1"/>
</dbReference>
<comment type="cofactor">
    <cofactor evidence="1">
        <name>[4Fe-4S] cluster</name>
        <dbReference type="ChEBI" id="CHEBI:49883"/>
    </cofactor>
</comment>
<evidence type="ECO:0000256" key="5">
    <source>
        <dbReference type="ARBA" id="ARBA00023004"/>
    </source>
</evidence>
<dbReference type="AlphaFoldDB" id="F1T7D8"/>
<gene>
    <name evidence="8" type="ORF">Cpap_3819</name>
</gene>
<dbReference type="Pfam" id="PF04055">
    <property type="entry name" value="Radical_SAM"/>
    <property type="match status" value="1"/>
</dbReference>
<accession>F1T7D8</accession>
<dbReference type="eggNOG" id="COG0621">
    <property type="taxonomic scope" value="Bacteria"/>
</dbReference>
<comment type="caution">
    <text evidence="8">The sequence shown here is derived from an EMBL/GenBank/DDBJ whole genome shotgun (WGS) entry which is preliminary data.</text>
</comment>
<dbReference type="GO" id="GO:0046872">
    <property type="term" value="F:metal ion binding"/>
    <property type="evidence" value="ECO:0007669"/>
    <property type="project" value="UniProtKB-KW"/>
</dbReference>
<evidence type="ECO:0000259" key="7">
    <source>
        <dbReference type="PROSITE" id="PS51918"/>
    </source>
</evidence>
<evidence type="ECO:0000256" key="1">
    <source>
        <dbReference type="ARBA" id="ARBA00001966"/>
    </source>
</evidence>
<reference evidence="8" key="2">
    <citation type="submission" date="2011-01" db="EMBL/GenBank/DDBJ databases">
        <title>The Non-contiguous Finished genome of Clostridium papyrosolvens.</title>
        <authorList>
            <person name="Lucas S."/>
            <person name="Copeland A."/>
            <person name="Lapidus A."/>
            <person name="Cheng J.-F."/>
            <person name="Goodwin L."/>
            <person name="Pitluck S."/>
            <person name="Misra M."/>
            <person name="Chertkov O."/>
            <person name="Detter J.C."/>
            <person name="Han C."/>
            <person name="Tapia R."/>
            <person name="Land M."/>
            <person name="Hauser L."/>
            <person name="Kyrpides N."/>
            <person name="Ivanova N."/>
            <person name="Pagani I."/>
            <person name="Mouttaki H."/>
            <person name="He Z."/>
            <person name="Zhou J."/>
            <person name="Hemme C.L."/>
            <person name="Woyke T."/>
        </authorList>
    </citation>
    <scope>NUCLEOTIDE SEQUENCE [LARGE SCALE GENOMIC DNA]</scope>
    <source>
        <strain evidence="8">DSM 2782</strain>
    </source>
</reference>
<dbReference type="GO" id="GO:0005829">
    <property type="term" value="C:cytosol"/>
    <property type="evidence" value="ECO:0007669"/>
    <property type="project" value="TreeGrafter"/>
</dbReference>
<dbReference type="EMBL" id="ACXX02000001">
    <property type="protein sequence ID" value="EGD49386.1"/>
    <property type="molecule type" value="Genomic_DNA"/>
</dbReference>
<dbReference type="STRING" id="588581.Cpap_3819"/>
<dbReference type="RefSeq" id="WP_004616050.1">
    <property type="nucleotide sequence ID" value="NZ_ACXX02000001.1"/>
</dbReference>
<dbReference type="InterPro" id="IPR023404">
    <property type="entry name" value="rSAM_horseshoe"/>
</dbReference>
<feature type="domain" description="Radical SAM core" evidence="7">
    <location>
        <begin position="130"/>
        <end position="360"/>
    </location>
</feature>
<keyword evidence="3" id="KW-0949">S-adenosyl-L-methionine</keyword>
<dbReference type="SFLD" id="SFLDG01082">
    <property type="entry name" value="B12-binding_domain_containing"/>
    <property type="match status" value="1"/>
</dbReference>
<evidence type="ECO:0000256" key="3">
    <source>
        <dbReference type="ARBA" id="ARBA00022691"/>
    </source>
</evidence>
<dbReference type="GO" id="GO:0035599">
    <property type="term" value="F:aspartic acid methylthiotransferase activity"/>
    <property type="evidence" value="ECO:0007669"/>
    <property type="project" value="TreeGrafter"/>
</dbReference>
<evidence type="ECO:0000256" key="2">
    <source>
        <dbReference type="ARBA" id="ARBA00022485"/>
    </source>
</evidence>
<dbReference type="InterPro" id="IPR007197">
    <property type="entry name" value="rSAM"/>
</dbReference>
<dbReference type="InterPro" id="IPR005840">
    <property type="entry name" value="Ribosomal_uS12_MeSTrfase_RimO"/>
</dbReference>
<dbReference type="SUPFAM" id="SSF102114">
    <property type="entry name" value="Radical SAM enzymes"/>
    <property type="match status" value="1"/>
</dbReference>
<dbReference type="CDD" id="cd01335">
    <property type="entry name" value="Radical_SAM"/>
    <property type="match status" value="1"/>
</dbReference>
<keyword evidence="2" id="KW-0004">4Fe-4S</keyword>
<organism evidence="8 9">
    <name type="scientific">Ruminiclostridium papyrosolvens DSM 2782</name>
    <dbReference type="NCBI Taxonomy" id="588581"/>
    <lineage>
        <taxon>Bacteria</taxon>
        <taxon>Bacillati</taxon>
        <taxon>Bacillota</taxon>
        <taxon>Clostridia</taxon>
        <taxon>Eubacteriales</taxon>
        <taxon>Oscillospiraceae</taxon>
        <taxon>Ruminiclostridium</taxon>
    </lineage>
</organism>
<protein>
    <submittedName>
        <fullName evidence="8">Radical SAM domain protein</fullName>
    </submittedName>
</protein>
<dbReference type="SMART" id="SM00729">
    <property type="entry name" value="Elp3"/>
    <property type="match status" value="1"/>
</dbReference>
<proteinExistence type="predicted"/>
<sequence length="404" mass="46532">MKTVSIISNNLECDELVGYFARLEKYFILNGWQSVKNLDADLYVIVACGAVDFVHDRVKNALNDISLKKGNFNSTVIMGCQPVTYEGKLKSIFDGKMINYGQESMLDELIGAEYTFESVSIPNIFNSPVNRKNELFTIIISTGCMMKCTYCVIKKAHGYITSKPVDEICEEFKHAVRLGYKNIAIGGTDTSVYGHDINTNFIALIKKLRAIDSTVKFYVDNLHPHNLLKYRDDFIELAGQNAFSYLHIAFQHIDDVMLDRMGRTAHFEQVYAMIGEMKKVCPKLILFTDFICAFPGETEEQYEKLLDFVKKDTIFDYYYIHDYCDIDGAVSYNYTDKISDDVKTERCQKLMIAFERRKDEKISLLDPEAYRIFKSRYDVESEADKDNPQGYYFCKNTYLEPALV</sequence>
<name>F1T7D8_9FIRM</name>
<dbReference type="PANTHER" id="PTHR43837">
    <property type="entry name" value="RIBOSOMAL PROTEIN S12 METHYLTHIOTRANSFERASE RIMO"/>
    <property type="match status" value="1"/>
</dbReference>
<reference evidence="8" key="1">
    <citation type="submission" date="2009-07" db="EMBL/GenBank/DDBJ databases">
        <authorList>
            <consortium name="US DOE Joint Genome Institute (JGI-PGF)"/>
            <person name="Lucas S."/>
            <person name="Copeland A."/>
            <person name="Lapidus A."/>
            <person name="Glavina del Rio T."/>
            <person name="Tice H."/>
            <person name="Bruce D."/>
            <person name="Goodwin L."/>
            <person name="Pitluck S."/>
            <person name="Larimer F."/>
            <person name="Land M.L."/>
            <person name="Mouttaki H."/>
            <person name="He Z."/>
            <person name="Zhou J."/>
            <person name="Hemme C.L."/>
        </authorList>
    </citation>
    <scope>NUCLEOTIDE SEQUENCE</scope>
    <source>
        <strain evidence="8">DSM 2782</strain>
    </source>
</reference>
<keyword evidence="6" id="KW-0411">Iron-sulfur</keyword>
<dbReference type="PANTHER" id="PTHR43837:SF1">
    <property type="entry name" value="RIBOSOMAL PROTEIN US12 METHYLTHIOTRANSFERASE RIMO"/>
    <property type="match status" value="1"/>
</dbReference>
<evidence type="ECO:0000313" key="9">
    <source>
        <dbReference type="Proteomes" id="UP000003860"/>
    </source>
</evidence>
<evidence type="ECO:0000313" key="8">
    <source>
        <dbReference type="EMBL" id="EGD49386.1"/>
    </source>
</evidence>
<dbReference type="InterPro" id="IPR058240">
    <property type="entry name" value="rSAM_sf"/>
</dbReference>
<dbReference type="InterPro" id="IPR020612">
    <property type="entry name" value="Methylthiotransferase_CS"/>
</dbReference>
<dbReference type="OrthoDB" id="9805215at2"/>
<evidence type="ECO:0000256" key="4">
    <source>
        <dbReference type="ARBA" id="ARBA00022723"/>
    </source>
</evidence>
<evidence type="ECO:0000256" key="6">
    <source>
        <dbReference type="ARBA" id="ARBA00023014"/>
    </source>
</evidence>
<keyword evidence="9" id="KW-1185">Reference proteome</keyword>
<keyword evidence="4" id="KW-0479">Metal-binding</keyword>
<dbReference type="SFLD" id="SFLDS00029">
    <property type="entry name" value="Radical_SAM"/>
    <property type="match status" value="1"/>
</dbReference>
<dbReference type="Gene3D" id="3.80.30.20">
    <property type="entry name" value="tm_1862 like domain"/>
    <property type="match status" value="1"/>
</dbReference>
<dbReference type="Proteomes" id="UP000003860">
    <property type="component" value="Unassembled WGS sequence"/>
</dbReference>